<dbReference type="GO" id="GO:0005739">
    <property type="term" value="C:mitochondrion"/>
    <property type="evidence" value="ECO:0007669"/>
    <property type="project" value="TreeGrafter"/>
</dbReference>
<reference evidence="9" key="1">
    <citation type="journal article" date="2020" name="bioRxiv">
        <title>Hybrid origin of Populus tomentosa Carr. identified through genome sequencing and phylogenomic analysis.</title>
        <authorList>
            <person name="An X."/>
            <person name="Gao K."/>
            <person name="Chen Z."/>
            <person name="Li J."/>
            <person name="Yang X."/>
            <person name="Yang X."/>
            <person name="Zhou J."/>
            <person name="Guo T."/>
            <person name="Zhao T."/>
            <person name="Huang S."/>
            <person name="Miao D."/>
            <person name="Khan W.U."/>
            <person name="Rao P."/>
            <person name="Ye M."/>
            <person name="Lei B."/>
            <person name="Liao W."/>
            <person name="Wang J."/>
            <person name="Ji L."/>
            <person name="Li Y."/>
            <person name="Guo B."/>
            <person name="Mustafa N.S."/>
            <person name="Li S."/>
            <person name="Yun Q."/>
            <person name="Keller S.R."/>
            <person name="Mao J."/>
            <person name="Zhang R."/>
            <person name="Strauss S.H."/>
        </authorList>
    </citation>
    <scope>NUCLEOTIDE SEQUENCE</scope>
    <source>
        <strain evidence="9">GM15</strain>
        <tissue evidence="9">Leaf</tissue>
    </source>
</reference>
<evidence type="ECO:0000256" key="4">
    <source>
        <dbReference type="ARBA" id="ARBA00022723"/>
    </source>
</evidence>
<keyword evidence="2" id="KW-0819">tRNA processing</keyword>
<dbReference type="PANTHER" id="PTHR12553:SF72">
    <property type="entry name" value="RIBONUCLEASE Z"/>
    <property type="match status" value="1"/>
</dbReference>
<evidence type="ECO:0000256" key="8">
    <source>
        <dbReference type="SAM" id="MobiDB-lite"/>
    </source>
</evidence>
<name>A0A8X7Z1E1_POPTO</name>
<proteinExistence type="predicted"/>
<evidence type="ECO:0000256" key="5">
    <source>
        <dbReference type="ARBA" id="ARBA00022759"/>
    </source>
</evidence>
<keyword evidence="6" id="KW-0378">Hydrolase</keyword>
<organism evidence="9 10">
    <name type="scientific">Populus tomentosa</name>
    <name type="common">Chinese white poplar</name>
    <dbReference type="NCBI Taxonomy" id="118781"/>
    <lineage>
        <taxon>Eukaryota</taxon>
        <taxon>Viridiplantae</taxon>
        <taxon>Streptophyta</taxon>
        <taxon>Embryophyta</taxon>
        <taxon>Tracheophyta</taxon>
        <taxon>Spermatophyta</taxon>
        <taxon>Magnoliopsida</taxon>
        <taxon>eudicotyledons</taxon>
        <taxon>Gunneridae</taxon>
        <taxon>Pentapetalae</taxon>
        <taxon>rosids</taxon>
        <taxon>fabids</taxon>
        <taxon>Malpighiales</taxon>
        <taxon>Salicaceae</taxon>
        <taxon>Saliceae</taxon>
        <taxon>Populus</taxon>
    </lineage>
</organism>
<evidence type="ECO:0000256" key="2">
    <source>
        <dbReference type="ARBA" id="ARBA00022694"/>
    </source>
</evidence>
<dbReference type="OrthoDB" id="1743507at2759"/>
<dbReference type="GO" id="GO:1990180">
    <property type="term" value="P:mitochondrial tRNA 3'-end processing"/>
    <property type="evidence" value="ECO:0007669"/>
    <property type="project" value="TreeGrafter"/>
</dbReference>
<evidence type="ECO:0000256" key="3">
    <source>
        <dbReference type="ARBA" id="ARBA00022722"/>
    </source>
</evidence>
<comment type="caution">
    <text evidence="9">The sequence shown here is derived from an EMBL/GenBank/DDBJ whole genome shotgun (WGS) entry which is preliminary data.</text>
</comment>
<evidence type="ECO:0000313" key="10">
    <source>
        <dbReference type="Proteomes" id="UP000886885"/>
    </source>
</evidence>
<feature type="compositionally biased region" description="Polar residues" evidence="8">
    <location>
        <begin position="1"/>
        <end position="15"/>
    </location>
</feature>
<dbReference type="InterPro" id="IPR047151">
    <property type="entry name" value="RNZ2-like"/>
</dbReference>
<accession>A0A8X7Z1E1</accession>
<comment type="cofactor">
    <cofactor evidence="1">
        <name>Zn(2+)</name>
        <dbReference type="ChEBI" id="CHEBI:29105"/>
    </cofactor>
</comment>
<protein>
    <submittedName>
        <fullName evidence="9">Uncharacterized protein</fullName>
    </submittedName>
</protein>
<evidence type="ECO:0000256" key="6">
    <source>
        <dbReference type="ARBA" id="ARBA00022801"/>
    </source>
</evidence>
<keyword evidence="4" id="KW-0479">Metal-binding</keyword>
<dbReference type="EMBL" id="JAAWWB010000019">
    <property type="protein sequence ID" value="KAG6760561.1"/>
    <property type="molecule type" value="Genomic_DNA"/>
</dbReference>
<dbReference type="PANTHER" id="PTHR12553">
    <property type="entry name" value="ZINC PHOSPHODIESTERASE ELAC PROTEIN 2"/>
    <property type="match status" value="1"/>
</dbReference>
<dbReference type="Proteomes" id="UP000886885">
    <property type="component" value="Chromosome 10A"/>
</dbReference>
<dbReference type="GO" id="GO:0042781">
    <property type="term" value="F:3'-tRNA processing endoribonuclease activity"/>
    <property type="evidence" value="ECO:0007669"/>
    <property type="project" value="InterPro"/>
</dbReference>
<keyword evidence="10" id="KW-1185">Reference proteome</keyword>
<keyword evidence="5" id="KW-0255">Endonuclease</keyword>
<keyword evidence="7" id="KW-0862">Zinc</keyword>
<dbReference type="AlphaFoldDB" id="A0A8X7Z1E1"/>
<feature type="region of interest" description="Disordered" evidence="8">
    <location>
        <begin position="1"/>
        <end position="37"/>
    </location>
</feature>
<evidence type="ECO:0000256" key="7">
    <source>
        <dbReference type="ARBA" id="ARBA00022833"/>
    </source>
</evidence>
<keyword evidence="3" id="KW-0540">Nuclease</keyword>
<dbReference type="GO" id="GO:0046872">
    <property type="term" value="F:metal ion binding"/>
    <property type="evidence" value="ECO:0007669"/>
    <property type="project" value="UniProtKB-KW"/>
</dbReference>
<evidence type="ECO:0000313" key="9">
    <source>
        <dbReference type="EMBL" id="KAG6760561.1"/>
    </source>
</evidence>
<sequence length="442" mass="49401">MENVAKTSKFNQSRADGSESSHEPKKKKLRQNNGNGDAVNTTAYVQVNLWGSSDLKLLMEAMKSFIPHAAIVHTKLIFDDHHFLVDNKAVKISAILLRPHLLEGSHVKPCEISVIYVCELHEIRGKFNKEKADALGLTVKEKYRILQRGDSVKSDLLDIMVHPSDVFGPSIPGPIVFIVDCPTESLARVLLSSESLNGYYSNLSGNPPLSTKGPVSKLCQSIFAEHLLKFNLSPHAHLGLDKSNVPSLIAHSDVINELLIDIPEIVDAAQHVNKYGKEGADNAVRNLTCVWISRPMQLKRFLDEYQSLEDLNMQFLDCRDTMVWNSFEGLLKKIETERACWQCCGLFFTEELEESSRERNNSAEKVIPGWKLVDSGDTRPCLELIEAATFEDGMLREAVARNESTTKEAIGAGDSADAYRLILTHFSLRYPKIPSLDEISIQ</sequence>
<gene>
    <name evidence="9" type="ORF">POTOM_037084</name>
</gene>
<evidence type="ECO:0000256" key="1">
    <source>
        <dbReference type="ARBA" id="ARBA00001947"/>
    </source>
</evidence>